<keyword evidence="4" id="KW-1185">Reference proteome</keyword>
<sequence>MSPSSPAGSSSSSIPFSNTLLALPDGPIAYDAADLRSHTVSYIGGYPTFPALSSAEKAPDTIKCGVCHEAIPLLAQVYCPPEDGENDRTVYVWACPRTKCQRRDGSVRAYRASARNEEYVRDVEEKRKQREKDEAEERERARKNPFSQMPDSNTNGSTLFGGGQSLFGGPPPSSTPPTNPFSTSSESQPPDLSSLSISKSNTTHAPPLPAYQPAQYLSTIDEYLPPPDEMDVDVDDKDETPAQAAEWRNERWEQLLPEYVDEVFERFVHRLENAEGGSGQVLRYELNGVPLPYSSTSKLYRQLFPEAPTSLKPSDENNQEVDLSKLYAPKDIPPCPRCGAKRVFELQLVPSLISALQPDSLSTTGRPAKKGKKNQTEEERKKELARLAGGLGDEGGLGEMEWGTVLVFGCSADCTGVGEEWVAVEWEATLSNSSA</sequence>
<dbReference type="EMBL" id="MCFC01000013">
    <property type="protein sequence ID" value="ORY31804.1"/>
    <property type="molecule type" value="Genomic_DNA"/>
</dbReference>
<evidence type="ECO:0000256" key="1">
    <source>
        <dbReference type="SAM" id="MobiDB-lite"/>
    </source>
</evidence>
<dbReference type="PANTHER" id="PTHR47524">
    <property type="entry name" value="20S RRNA ACCUMULATION PROTEIN 4"/>
    <property type="match status" value="1"/>
</dbReference>
<dbReference type="InParanoid" id="A0A1Y2BAM4"/>
<dbReference type="AlphaFoldDB" id="A0A1Y2BAM4"/>
<evidence type="ECO:0000313" key="4">
    <source>
        <dbReference type="Proteomes" id="UP000193986"/>
    </source>
</evidence>
<feature type="region of interest" description="Disordered" evidence="1">
    <location>
        <begin position="358"/>
        <end position="381"/>
    </location>
</feature>
<comment type="caution">
    <text evidence="3">The sequence shown here is derived from an EMBL/GenBank/DDBJ whole genome shotgun (WGS) entry which is preliminary data.</text>
</comment>
<evidence type="ECO:0000313" key="3">
    <source>
        <dbReference type="EMBL" id="ORY31804.1"/>
    </source>
</evidence>
<proteinExistence type="predicted"/>
<evidence type="ECO:0000259" key="2">
    <source>
        <dbReference type="Pfam" id="PF04194"/>
    </source>
</evidence>
<feature type="domain" description="Programmed cell death protein 2 C-terminal" evidence="2">
    <location>
        <begin position="261"/>
        <end position="426"/>
    </location>
</feature>
<dbReference type="OrthoDB" id="443682at2759"/>
<dbReference type="FunCoup" id="A0A1Y2BAM4">
    <property type="interactions" value="396"/>
</dbReference>
<feature type="compositionally biased region" description="Acidic residues" evidence="1">
    <location>
        <begin position="228"/>
        <end position="238"/>
    </location>
</feature>
<feature type="compositionally biased region" description="Polar residues" evidence="1">
    <location>
        <begin position="188"/>
        <end position="204"/>
    </location>
</feature>
<organism evidence="3 4">
    <name type="scientific">Naematelia encephala</name>
    <dbReference type="NCBI Taxonomy" id="71784"/>
    <lineage>
        <taxon>Eukaryota</taxon>
        <taxon>Fungi</taxon>
        <taxon>Dikarya</taxon>
        <taxon>Basidiomycota</taxon>
        <taxon>Agaricomycotina</taxon>
        <taxon>Tremellomycetes</taxon>
        <taxon>Tremellales</taxon>
        <taxon>Naemateliaceae</taxon>
        <taxon>Naematelia</taxon>
    </lineage>
</organism>
<feature type="region of interest" description="Disordered" evidence="1">
    <location>
        <begin position="115"/>
        <end position="245"/>
    </location>
</feature>
<dbReference type="GO" id="GO:0030490">
    <property type="term" value="P:maturation of SSU-rRNA"/>
    <property type="evidence" value="ECO:0007669"/>
    <property type="project" value="TreeGrafter"/>
</dbReference>
<feature type="compositionally biased region" description="Pro residues" evidence="1">
    <location>
        <begin position="169"/>
        <end position="179"/>
    </location>
</feature>
<accession>A0A1Y2BAM4</accession>
<reference evidence="3 4" key="1">
    <citation type="submission" date="2016-07" db="EMBL/GenBank/DDBJ databases">
        <title>Pervasive Adenine N6-methylation of Active Genes in Fungi.</title>
        <authorList>
            <consortium name="DOE Joint Genome Institute"/>
            <person name="Mondo S.J."/>
            <person name="Dannebaum R.O."/>
            <person name="Kuo R.C."/>
            <person name="Labutti K."/>
            <person name="Haridas S."/>
            <person name="Kuo A."/>
            <person name="Salamov A."/>
            <person name="Ahrendt S.R."/>
            <person name="Lipzen A."/>
            <person name="Sullivan W."/>
            <person name="Andreopoulos W.B."/>
            <person name="Clum A."/>
            <person name="Lindquist E."/>
            <person name="Daum C."/>
            <person name="Ramamoorthy G.K."/>
            <person name="Gryganskyi A."/>
            <person name="Culley D."/>
            <person name="Magnuson J.K."/>
            <person name="James T.Y."/>
            <person name="O'Malley M.A."/>
            <person name="Stajich J.E."/>
            <person name="Spatafora J.W."/>
            <person name="Visel A."/>
            <person name="Grigoriev I.V."/>
        </authorList>
    </citation>
    <scope>NUCLEOTIDE SEQUENCE [LARGE SCALE GENOMIC DNA]</scope>
    <source>
        <strain evidence="3 4">68-887.2</strain>
    </source>
</reference>
<dbReference type="InterPro" id="IPR007320">
    <property type="entry name" value="PDCD2_C"/>
</dbReference>
<dbReference type="PANTHER" id="PTHR47524:SF1">
    <property type="entry name" value="20S RRNA ACCUMULATION PROTEIN 4"/>
    <property type="match status" value="1"/>
</dbReference>
<dbReference type="Pfam" id="PF04194">
    <property type="entry name" value="PDCD2_C"/>
    <property type="match status" value="1"/>
</dbReference>
<name>A0A1Y2BAM4_9TREE</name>
<feature type="compositionally biased region" description="Basic and acidic residues" evidence="1">
    <location>
        <begin position="115"/>
        <end position="142"/>
    </location>
</feature>
<gene>
    <name evidence="3" type="ORF">BCR39DRAFT_465459</name>
</gene>
<protein>
    <submittedName>
        <fullName evidence="3">Programmed cell death protein 2</fullName>
    </submittedName>
</protein>
<dbReference type="Proteomes" id="UP000193986">
    <property type="component" value="Unassembled WGS sequence"/>
</dbReference>
<feature type="compositionally biased region" description="Polar residues" evidence="1">
    <location>
        <begin position="145"/>
        <end position="158"/>
    </location>
</feature>
<dbReference type="GO" id="GO:0005737">
    <property type="term" value="C:cytoplasm"/>
    <property type="evidence" value="ECO:0007669"/>
    <property type="project" value="InterPro"/>
</dbReference>
<dbReference type="STRING" id="71784.A0A1Y2BAM4"/>